<comment type="caution">
    <text evidence="3">The sequence shown here is derived from an EMBL/GenBank/DDBJ whole genome shotgun (WGS) entry which is preliminary data.</text>
</comment>
<evidence type="ECO:0000313" key="3">
    <source>
        <dbReference type="EMBL" id="RMA97931.1"/>
    </source>
</evidence>
<dbReference type="InterPro" id="IPR052226">
    <property type="entry name" value="UPF0332_toxin"/>
</dbReference>
<reference evidence="3 4" key="1">
    <citation type="submission" date="2018-10" db="EMBL/GenBank/DDBJ databases">
        <title>Genomic Encyclopedia of Archaeal and Bacterial Type Strains, Phase II (KMG-II): from individual species to whole genera.</title>
        <authorList>
            <person name="Goeker M."/>
        </authorList>
    </citation>
    <scope>NUCLEOTIDE SEQUENCE [LARGE SCALE GENOMIC DNA]</scope>
    <source>
        <strain evidence="3 4">VM1</strain>
    </source>
</reference>
<organism evidence="3 4">
    <name type="scientific">Hydrogenothermus marinus</name>
    <dbReference type="NCBI Taxonomy" id="133270"/>
    <lineage>
        <taxon>Bacteria</taxon>
        <taxon>Pseudomonadati</taxon>
        <taxon>Aquificota</taxon>
        <taxon>Aquificia</taxon>
        <taxon>Aquificales</taxon>
        <taxon>Hydrogenothermaceae</taxon>
        <taxon>Hydrogenothermus</taxon>
    </lineage>
</organism>
<keyword evidence="4" id="KW-1185">Reference proteome</keyword>
<evidence type="ECO:0000256" key="1">
    <source>
        <dbReference type="ARBA" id="ARBA00038248"/>
    </source>
</evidence>
<gene>
    <name evidence="3" type="ORF">CLV39_0567</name>
</gene>
<evidence type="ECO:0000259" key="2">
    <source>
        <dbReference type="Pfam" id="PF05168"/>
    </source>
</evidence>
<accession>A0A3M0BL02</accession>
<name>A0A3M0BL02_9AQUI</name>
<proteinExistence type="inferred from homology"/>
<dbReference type="EMBL" id="REFO01000010">
    <property type="protein sequence ID" value="RMA97931.1"/>
    <property type="molecule type" value="Genomic_DNA"/>
</dbReference>
<dbReference type="Gene3D" id="1.20.120.330">
    <property type="entry name" value="Nucleotidyltransferases domain 2"/>
    <property type="match status" value="1"/>
</dbReference>
<evidence type="ECO:0000313" key="4">
    <source>
        <dbReference type="Proteomes" id="UP000280842"/>
    </source>
</evidence>
<dbReference type="PANTHER" id="PTHR36565">
    <property type="entry name" value="UPF0332 PROTEIN TM_1000"/>
    <property type="match status" value="1"/>
</dbReference>
<protein>
    <submittedName>
        <fullName evidence="3">Uncharacterized protein (UPF0332 family)</fullName>
    </submittedName>
</protein>
<comment type="similarity">
    <text evidence="1">Belongs to the UPF0332 family.</text>
</comment>
<sequence length="121" mass="14593">MDWKNKWLNKAKEHYKAGLKLYNEGFYRDSLSRLYYSAYSLMVAECGKAPTGRWTHKGILKPFFKSIYLKEKTLSKTNSERLKEFYERRRIADYELDTIEKEEVKTYIELIENIFEVVKND</sequence>
<dbReference type="AlphaFoldDB" id="A0A3M0BL02"/>
<dbReference type="RefSeq" id="WP_170145587.1">
    <property type="nucleotide sequence ID" value="NZ_REFO01000010.1"/>
</dbReference>
<dbReference type="Pfam" id="PF05168">
    <property type="entry name" value="HEPN"/>
    <property type="match status" value="1"/>
</dbReference>
<dbReference type="Proteomes" id="UP000280842">
    <property type="component" value="Unassembled WGS sequence"/>
</dbReference>
<dbReference type="InterPro" id="IPR007842">
    <property type="entry name" value="HEPN_dom"/>
</dbReference>
<dbReference type="PANTHER" id="PTHR36565:SF1">
    <property type="entry name" value="UPF0332 PROTEIN TM_1000"/>
    <property type="match status" value="1"/>
</dbReference>
<feature type="domain" description="HEPN" evidence="2">
    <location>
        <begin position="6"/>
        <end position="120"/>
    </location>
</feature>